<dbReference type="OrthoDB" id="2146857at2"/>
<dbReference type="InterPro" id="IPR008254">
    <property type="entry name" value="Flavodoxin/NO_synth"/>
</dbReference>
<name>H9UG56_SPIAZ</name>
<reference evidence="3" key="1">
    <citation type="journal article" date="2013" name="Stand. Genomic Sci.">
        <title>Complete genome sequence of the halophilic bacterium Spirochaeta africana type strain (Z-7692(T)) from the alkaline Lake Magadi in the East African Rift.</title>
        <authorList>
            <person name="Liolos K."/>
            <person name="Abt B."/>
            <person name="Scheuner C."/>
            <person name="Teshima H."/>
            <person name="Held B."/>
            <person name="Lapidus A."/>
            <person name="Nolan M."/>
            <person name="Lucas S."/>
            <person name="Deshpande S."/>
            <person name="Cheng J.F."/>
            <person name="Tapia R."/>
            <person name="Goodwin L.A."/>
            <person name="Pitluck S."/>
            <person name="Pagani I."/>
            <person name="Ivanova N."/>
            <person name="Mavromatis K."/>
            <person name="Mikhailova N."/>
            <person name="Huntemann M."/>
            <person name="Pati A."/>
            <person name="Chen A."/>
            <person name="Palaniappan K."/>
            <person name="Land M."/>
            <person name="Rohde M."/>
            <person name="Tindall B.J."/>
            <person name="Detter J.C."/>
            <person name="Goker M."/>
            <person name="Bristow J."/>
            <person name="Eisen J.A."/>
            <person name="Markowitz V."/>
            <person name="Hugenholtz P."/>
            <person name="Woyke T."/>
            <person name="Klenk H.P."/>
            <person name="Kyrpides N.C."/>
        </authorList>
    </citation>
    <scope>NUCLEOTIDE SEQUENCE</scope>
    <source>
        <strain evidence="3">ATCC 700263 / DSM 8902 / Z-7692</strain>
    </source>
</reference>
<feature type="domain" description="Flavodoxin-like" evidence="1">
    <location>
        <begin position="3"/>
        <end position="157"/>
    </location>
</feature>
<dbReference type="SUPFAM" id="SSF52218">
    <property type="entry name" value="Flavoproteins"/>
    <property type="match status" value="1"/>
</dbReference>
<dbReference type="PANTHER" id="PTHR38030">
    <property type="entry name" value="PROTOPORPHYRINOGEN IX DEHYDROGENASE [MENAQUINONE]"/>
    <property type="match status" value="1"/>
</dbReference>
<dbReference type="AlphaFoldDB" id="H9UG56"/>
<dbReference type="PATRIC" id="fig|889378.3.peg.398"/>
<dbReference type="GO" id="GO:0010181">
    <property type="term" value="F:FMN binding"/>
    <property type="evidence" value="ECO:0007669"/>
    <property type="project" value="InterPro"/>
</dbReference>
<accession>H9UG56</accession>
<protein>
    <submittedName>
        <fullName evidence="2">Flavodoxin</fullName>
    </submittedName>
</protein>
<dbReference type="RefSeq" id="WP_014454496.1">
    <property type="nucleotide sequence ID" value="NC_017098.1"/>
</dbReference>
<dbReference type="KEGG" id="sfc:Spiaf_0394"/>
<dbReference type="InterPro" id="IPR029039">
    <property type="entry name" value="Flavoprotein-like_sf"/>
</dbReference>
<dbReference type="InterPro" id="IPR052200">
    <property type="entry name" value="Protoporphyrinogen_IX_DH"/>
</dbReference>
<evidence type="ECO:0000313" key="2">
    <source>
        <dbReference type="EMBL" id="AFG36499.1"/>
    </source>
</evidence>
<dbReference type="Pfam" id="PF12724">
    <property type="entry name" value="Flavodoxin_5"/>
    <property type="match status" value="1"/>
</dbReference>
<sequence>MRSLIVYATKYGAVEKAARLLADQLQGDVELVNLAAGPVADLTGIDRVIVGGSIYAGSIQEEVKQFCSSNQQQLLDRRFALFVCCGREDQAREQLAACLEPRLIQHAEQIGSFGYIYDFARMNLIFKLIIRKLAKVKTSQFNLREENIRTFAAQLNS</sequence>
<dbReference type="PANTHER" id="PTHR38030:SF2">
    <property type="entry name" value="PROTOPORPHYRINOGEN IX DEHYDROGENASE [QUINONE]"/>
    <property type="match status" value="1"/>
</dbReference>
<dbReference type="HOGENOM" id="CLU_094839_2_0_12"/>
<dbReference type="Gene3D" id="3.40.50.360">
    <property type="match status" value="1"/>
</dbReference>
<dbReference type="eggNOG" id="COG4635">
    <property type="taxonomic scope" value="Bacteria"/>
</dbReference>
<keyword evidence="3" id="KW-1185">Reference proteome</keyword>
<dbReference type="GO" id="GO:0006783">
    <property type="term" value="P:heme biosynthetic process"/>
    <property type="evidence" value="ECO:0007669"/>
    <property type="project" value="TreeGrafter"/>
</dbReference>
<evidence type="ECO:0000259" key="1">
    <source>
        <dbReference type="PROSITE" id="PS50902"/>
    </source>
</evidence>
<dbReference type="GO" id="GO:0070819">
    <property type="term" value="F:menaquinone-dependent protoporphyrinogen oxidase activity"/>
    <property type="evidence" value="ECO:0007669"/>
    <property type="project" value="TreeGrafter"/>
</dbReference>
<evidence type="ECO:0000313" key="3">
    <source>
        <dbReference type="Proteomes" id="UP000007383"/>
    </source>
</evidence>
<dbReference type="InterPro" id="IPR026816">
    <property type="entry name" value="Flavodoxin_dom"/>
</dbReference>
<dbReference type="EMBL" id="CP003282">
    <property type="protein sequence ID" value="AFG36499.1"/>
    <property type="molecule type" value="Genomic_DNA"/>
</dbReference>
<dbReference type="PROSITE" id="PS50902">
    <property type="entry name" value="FLAVODOXIN_LIKE"/>
    <property type="match status" value="1"/>
</dbReference>
<organism evidence="2 3">
    <name type="scientific">Spirochaeta africana (strain ATCC 700263 / DSM 8902 / Z-7692)</name>
    <dbReference type="NCBI Taxonomy" id="889378"/>
    <lineage>
        <taxon>Bacteria</taxon>
        <taxon>Pseudomonadati</taxon>
        <taxon>Spirochaetota</taxon>
        <taxon>Spirochaetia</taxon>
        <taxon>Spirochaetales</taxon>
        <taxon>Spirochaetaceae</taxon>
        <taxon>Spirochaeta</taxon>
    </lineage>
</organism>
<gene>
    <name evidence="2" type="ordered locus">Spiaf_0394</name>
</gene>
<dbReference type="Proteomes" id="UP000007383">
    <property type="component" value="Chromosome"/>
</dbReference>
<proteinExistence type="predicted"/>
<dbReference type="STRING" id="889378.Spiaf_0394"/>